<name>A0ABD1N9Z9_9FABA</name>
<evidence type="ECO:0000259" key="3">
    <source>
        <dbReference type="Pfam" id="PF11265"/>
    </source>
</evidence>
<dbReference type="AlphaFoldDB" id="A0ABD1N9Z9"/>
<organism evidence="4 5">
    <name type="scientific">Flemingia macrophylla</name>
    <dbReference type="NCBI Taxonomy" id="520843"/>
    <lineage>
        <taxon>Eukaryota</taxon>
        <taxon>Viridiplantae</taxon>
        <taxon>Streptophyta</taxon>
        <taxon>Embryophyta</taxon>
        <taxon>Tracheophyta</taxon>
        <taxon>Spermatophyta</taxon>
        <taxon>Magnoliopsida</taxon>
        <taxon>eudicotyledons</taxon>
        <taxon>Gunneridae</taxon>
        <taxon>Pentapetalae</taxon>
        <taxon>rosids</taxon>
        <taxon>fabids</taxon>
        <taxon>Fabales</taxon>
        <taxon>Fabaceae</taxon>
        <taxon>Papilionoideae</taxon>
        <taxon>50 kb inversion clade</taxon>
        <taxon>NPAAA clade</taxon>
        <taxon>indigoferoid/millettioid clade</taxon>
        <taxon>Phaseoleae</taxon>
        <taxon>Flemingia</taxon>
    </lineage>
</organism>
<comment type="similarity">
    <text evidence="1">Belongs to the Mediator complex subunit 25 family.</text>
</comment>
<accession>A0ABD1N9Z9</accession>
<evidence type="ECO:0000256" key="2">
    <source>
        <dbReference type="ARBA" id="ARBA00019694"/>
    </source>
</evidence>
<proteinExistence type="inferred from homology"/>
<dbReference type="Pfam" id="PF11265">
    <property type="entry name" value="Med25_VWA"/>
    <property type="match status" value="1"/>
</dbReference>
<dbReference type="Proteomes" id="UP001603857">
    <property type="component" value="Unassembled WGS sequence"/>
</dbReference>
<dbReference type="PANTHER" id="PTHR12433">
    <property type="entry name" value="MEDIATOR OF RNA POLYMERASE II TRANSCRIPTION SUBUNIT 25"/>
    <property type="match status" value="1"/>
</dbReference>
<dbReference type="EMBL" id="JBGMDY010000002">
    <property type="protein sequence ID" value="KAL2344894.1"/>
    <property type="molecule type" value="Genomic_DNA"/>
</dbReference>
<feature type="domain" description="Mediator of RNA polymerase II transcription subunit 25 von Willebrand factor type A" evidence="3">
    <location>
        <begin position="7"/>
        <end position="195"/>
    </location>
</feature>
<protein>
    <recommendedName>
        <fullName evidence="2">Mediator of RNA polymerase II transcription subunit 25</fullName>
    </recommendedName>
</protein>
<dbReference type="InterPro" id="IPR021419">
    <property type="entry name" value="Mediator_Med25_VWA"/>
</dbReference>
<evidence type="ECO:0000313" key="4">
    <source>
        <dbReference type="EMBL" id="KAL2344894.1"/>
    </source>
</evidence>
<keyword evidence="5" id="KW-1185">Reference proteome</keyword>
<evidence type="ECO:0000313" key="5">
    <source>
        <dbReference type="Proteomes" id="UP001603857"/>
    </source>
</evidence>
<dbReference type="PANTHER" id="PTHR12433:SF12">
    <property type="entry name" value="MEDIATOR OF RNA POLYMERASE II TRANSCRIPTION SUBUNIT 25"/>
    <property type="match status" value="1"/>
</dbReference>
<comment type="caution">
    <text evidence="4">The sequence shown here is derived from an EMBL/GenBank/DDBJ whole genome shotgun (WGS) entry which is preliminary data.</text>
</comment>
<evidence type="ECO:0000256" key="1">
    <source>
        <dbReference type="ARBA" id="ARBA00009102"/>
    </source>
</evidence>
<dbReference type="InterPro" id="IPR036465">
    <property type="entry name" value="vWFA_dom_sf"/>
</dbReference>
<sequence>MATKKWLTIVVDGNSDLSPFWPKISSEFLVKIVRAFCDNSRREGAIPSCEFGLIMYNANISGLGYRVQFIKWTTDVEHFLGNLSRLTFNGSNQNQHNIVQGLAEALVMFTRNMRIQEFFNGERHCILVATGDPDPQKMLVSLPTIGEEKFVVGQNFNVLKAHFLEVAKMFHSLRISLSVLTPKKHPMFHTIFNLVKFNLSHNI</sequence>
<gene>
    <name evidence="4" type="ORF">Fmac_006179</name>
</gene>
<reference evidence="4 5" key="1">
    <citation type="submission" date="2024-08" db="EMBL/GenBank/DDBJ databases">
        <title>Insights into the chromosomal genome structure of Flemingia macrophylla.</title>
        <authorList>
            <person name="Ding Y."/>
            <person name="Zhao Y."/>
            <person name="Bi W."/>
            <person name="Wu M."/>
            <person name="Zhao G."/>
            <person name="Gong Y."/>
            <person name="Li W."/>
            <person name="Zhang P."/>
        </authorList>
    </citation>
    <scope>NUCLEOTIDE SEQUENCE [LARGE SCALE GENOMIC DNA]</scope>
    <source>
        <strain evidence="4">DYQJB</strain>
        <tissue evidence="4">Leaf</tissue>
    </source>
</reference>
<dbReference type="SUPFAM" id="SSF53300">
    <property type="entry name" value="vWA-like"/>
    <property type="match status" value="1"/>
</dbReference>